<dbReference type="Gene3D" id="4.10.280.10">
    <property type="entry name" value="Helix-loop-helix DNA-binding domain"/>
    <property type="match status" value="1"/>
</dbReference>
<dbReference type="Pfam" id="PF09388">
    <property type="entry name" value="SpoOE-like"/>
    <property type="match status" value="1"/>
</dbReference>
<dbReference type="InterPro" id="IPR036638">
    <property type="entry name" value="HLH_DNA-bd_sf"/>
</dbReference>
<evidence type="ECO:0000313" key="1">
    <source>
        <dbReference type="EMBL" id="NOU94161.1"/>
    </source>
</evidence>
<dbReference type="InterPro" id="IPR037208">
    <property type="entry name" value="Spo0E-like_sf"/>
</dbReference>
<keyword evidence="2" id="KW-1185">Reference proteome</keyword>
<proteinExistence type="predicted"/>
<dbReference type="SUPFAM" id="SSF140500">
    <property type="entry name" value="BAS1536-like"/>
    <property type="match status" value="1"/>
</dbReference>
<sequence>MGNLSKENIELQLHMERMQNQLYKLVEQKGSFLAPEVIELSQEIDSLVITMQRMLIKYTNI</sequence>
<dbReference type="GO" id="GO:0046983">
    <property type="term" value="F:protein dimerization activity"/>
    <property type="evidence" value="ECO:0007669"/>
    <property type="project" value="InterPro"/>
</dbReference>
<dbReference type="RefSeq" id="WP_171652369.1">
    <property type="nucleotide sequence ID" value="NZ_WHOD01000055.1"/>
</dbReference>
<reference evidence="1" key="1">
    <citation type="submission" date="2019-10" db="EMBL/GenBank/DDBJ databases">
        <title>Description of Paenibacillus glebae sp. nov.</title>
        <authorList>
            <person name="Carlier A."/>
            <person name="Qi S."/>
        </authorList>
    </citation>
    <scope>NUCLEOTIDE SEQUENCE</scope>
    <source>
        <strain evidence="1">LMG 31456</strain>
    </source>
</reference>
<name>A0A972K011_9BACL</name>
<gene>
    <name evidence="1" type="ORF">GC093_13180</name>
</gene>
<accession>A0A972K011</accession>
<dbReference type="Proteomes" id="UP000641588">
    <property type="component" value="Unassembled WGS sequence"/>
</dbReference>
<protein>
    <submittedName>
        <fullName evidence="1">Spo0E family sporulation regulatory protein-aspartic acid phosphatase</fullName>
    </submittedName>
</protein>
<comment type="caution">
    <text evidence="1">The sequence shown here is derived from an EMBL/GenBank/DDBJ whole genome shotgun (WGS) entry which is preliminary data.</text>
</comment>
<organism evidence="1 2">
    <name type="scientific">Paenibacillus foliorum</name>
    <dbReference type="NCBI Taxonomy" id="2654974"/>
    <lineage>
        <taxon>Bacteria</taxon>
        <taxon>Bacillati</taxon>
        <taxon>Bacillota</taxon>
        <taxon>Bacilli</taxon>
        <taxon>Bacillales</taxon>
        <taxon>Paenibacillaceae</taxon>
        <taxon>Paenibacillus</taxon>
    </lineage>
</organism>
<dbReference type="AlphaFoldDB" id="A0A972K011"/>
<dbReference type="InterPro" id="IPR018540">
    <property type="entry name" value="Spo0E-like"/>
</dbReference>
<dbReference type="GO" id="GO:0043937">
    <property type="term" value="P:regulation of sporulation"/>
    <property type="evidence" value="ECO:0007669"/>
    <property type="project" value="InterPro"/>
</dbReference>
<dbReference type="EMBL" id="WHOD01000055">
    <property type="protein sequence ID" value="NOU94161.1"/>
    <property type="molecule type" value="Genomic_DNA"/>
</dbReference>
<evidence type="ECO:0000313" key="2">
    <source>
        <dbReference type="Proteomes" id="UP000641588"/>
    </source>
</evidence>